<dbReference type="GO" id="GO:0005987">
    <property type="term" value="P:sucrose catabolic process"/>
    <property type="evidence" value="ECO:0007669"/>
    <property type="project" value="TreeGrafter"/>
</dbReference>
<accession>A0AAW0G0X5</accession>
<dbReference type="Pfam" id="PF00251">
    <property type="entry name" value="Glyco_hydro_32N"/>
    <property type="match status" value="1"/>
</dbReference>
<dbReference type="InterPro" id="IPR013320">
    <property type="entry name" value="ConA-like_dom_sf"/>
</dbReference>
<reference evidence="8 9" key="1">
    <citation type="submission" date="2022-09" db="EMBL/GenBank/DDBJ databases">
        <authorList>
            <person name="Palmer J.M."/>
        </authorList>
    </citation>
    <scope>NUCLEOTIDE SEQUENCE [LARGE SCALE GENOMIC DNA]</scope>
    <source>
        <strain evidence="8 9">DSM 7382</strain>
    </source>
</reference>
<dbReference type="Gene3D" id="2.115.10.20">
    <property type="entry name" value="Glycosyl hydrolase domain, family 43"/>
    <property type="match status" value="1"/>
</dbReference>
<dbReference type="CDD" id="cd18621">
    <property type="entry name" value="GH32_XdINV-like"/>
    <property type="match status" value="1"/>
</dbReference>
<evidence type="ECO:0000256" key="5">
    <source>
        <dbReference type="SAM" id="SignalP"/>
    </source>
</evidence>
<evidence type="ECO:0000256" key="2">
    <source>
        <dbReference type="ARBA" id="ARBA00022801"/>
    </source>
</evidence>
<dbReference type="InterPro" id="IPR013148">
    <property type="entry name" value="Glyco_hydro_32_N"/>
</dbReference>
<dbReference type="Pfam" id="PF08244">
    <property type="entry name" value="Glyco_hydro_32C"/>
    <property type="match status" value="1"/>
</dbReference>
<evidence type="ECO:0000259" key="6">
    <source>
        <dbReference type="Pfam" id="PF00251"/>
    </source>
</evidence>
<keyword evidence="5" id="KW-0732">Signal</keyword>
<dbReference type="InterPro" id="IPR013189">
    <property type="entry name" value="Glyco_hydro_32_C"/>
</dbReference>
<dbReference type="AlphaFoldDB" id="A0AAW0G0X5"/>
<proteinExistence type="inferred from homology"/>
<protein>
    <recommendedName>
        <fullName evidence="10">Glycoside hydrolase family 32 protein</fullName>
    </recommendedName>
</protein>
<dbReference type="GO" id="GO:0004575">
    <property type="term" value="F:sucrose alpha-glucosidase activity"/>
    <property type="evidence" value="ECO:0007669"/>
    <property type="project" value="TreeGrafter"/>
</dbReference>
<evidence type="ECO:0000256" key="3">
    <source>
        <dbReference type="ARBA" id="ARBA00023295"/>
    </source>
</evidence>
<comment type="similarity">
    <text evidence="1 4">Belongs to the glycosyl hydrolase 32 family.</text>
</comment>
<evidence type="ECO:0000313" key="8">
    <source>
        <dbReference type="EMBL" id="KAK7683281.1"/>
    </source>
</evidence>
<dbReference type="InterPro" id="IPR023296">
    <property type="entry name" value="Glyco_hydro_beta-prop_sf"/>
</dbReference>
<keyword evidence="2 4" id="KW-0378">Hydrolase</keyword>
<keyword evidence="3 4" id="KW-0326">Glycosidase</keyword>
<comment type="caution">
    <text evidence="8">The sequence shown here is derived from an EMBL/GenBank/DDBJ whole genome shotgun (WGS) entry which is preliminary data.</text>
</comment>
<feature type="signal peptide" evidence="5">
    <location>
        <begin position="1"/>
        <end position="22"/>
    </location>
</feature>
<dbReference type="Gene3D" id="2.60.120.560">
    <property type="entry name" value="Exo-inulinase, domain 1"/>
    <property type="match status" value="1"/>
</dbReference>
<dbReference type="SUPFAM" id="SSF49899">
    <property type="entry name" value="Concanavalin A-like lectins/glucanases"/>
    <property type="match status" value="1"/>
</dbReference>
<evidence type="ECO:0000259" key="7">
    <source>
        <dbReference type="Pfam" id="PF08244"/>
    </source>
</evidence>
<dbReference type="GO" id="GO:0005737">
    <property type="term" value="C:cytoplasm"/>
    <property type="evidence" value="ECO:0007669"/>
    <property type="project" value="TreeGrafter"/>
</dbReference>
<dbReference type="InterPro" id="IPR001362">
    <property type="entry name" value="Glyco_hydro_32"/>
</dbReference>
<evidence type="ECO:0008006" key="10">
    <source>
        <dbReference type="Google" id="ProtNLM"/>
    </source>
</evidence>
<dbReference type="SMART" id="SM00640">
    <property type="entry name" value="Glyco_32"/>
    <property type="match status" value="1"/>
</dbReference>
<feature type="chain" id="PRO_5043765774" description="Glycoside hydrolase family 32 protein" evidence="5">
    <location>
        <begin position="23"/>
        <end position="643"/>
    </location>
</feature>
<dbReference type="PANTHER" id="PTHR42800:SF3">
    <property type="entry name" value="GLYCOSYL HYDROLASE FAMILY 32 N-TERMINAL DOMAIN-CONTAINING PROTEIN"/>
    <property type="match status" value="1"/>
</dbReference>
<dbReference type="PANTHER" id="PTHR42800">
    <property type="entry name" value="EXOINULINASE INUD (AFU_ORTHOLOGUE AFUA_5G00480)"/>
    <property type="match status" value="1"/>
</dbReference>
<gene>
    <name evidence="8" type="ORF">QCA50_013543</name>
</gene>
<sequence length="643" mass="70759">MKSLRFGLASLVTIACTSSALAAHLNPVSDLNALGNNTLFNRWRPQFHFIAPAGWMNDPCGAMYDPTTKTYHLMYQWHPNHVSWGNISWGHATSKDLVTWTDVHGWQNGDSQSLVTGPDGSQDHLGVFSGTAQPVNLHGKQDGNLTIFYTSVKRLPTNWKLPYLEGTETQSLATSSDGGLTWQKHGDPVLSSPPDGWNVTGWRDPFVLPWPEMDTLLEQKEPHYYAILGSGIKEVGPRLPFYSAPASDLTKWTFLGALFDVPLNYTLGGDITKTGSYGFNFEVAGFFSLVEKKEDGGDGKSVHYYINAGTEGANVTFHPNGHWATWAEGNVSKRQNGSAQLDIVSSGAADWGNLYAVTSFWDSKNSRRINWGWSEEDLDGYAIKQNGYQGSLGLPREAFVHKSQNVVAPKSASIKNTSATWEKDSKNTYTVTTLGTRPLPDVVKSLHNGSEPICFQDLKLSSSQLLINKGKNAIASDHFHLSASVSNVVGSAGFVIRASPKLEEQTIITYDAKEQYIHVNRSQSTLISNFTTTSYFGSFAPYTIKKDGKSVEESLDFDIFVDGSLIEVFLNGRFALTTRVYPSRDDALNVHAYVAKGSSAKFEEVKVWTGLGGVWPQRPQNSSSSLVWDSPALTNNGTYWDGF</sequence>
<evidence type="ECO:0000256" key="1">
    <source>
        <dbReference type="ARBA" id="ARBA00009902"/>
    </source>
</evidence>
<dbReference type="Proteomes" id="UP001385951">
    <property type="component" value="Unassembled WGS sequence"/>
</dbReference>
<dbReference type="PROSITE" id="PS51257">
    <property type="entry name" value="PROKAR_LIPOPROTEIN"/>
    <property type="match status" value="1"/>
</dbReference>
<dbReference type="EMBL" id="JASBNA010000031">
    <property type="protein sequence ID" value="KAK7683281.1"/>
    <property type="molecule type" value="Genomic_DNA"/>
</dbReference>
<name>A0AAW0G0X5_9APHY</name>
<evidence type="ECO:0000256" key="4">
    <source>
        <dbReference type="RuleBase" id="RU362110"/>
    </source>
</evidence>
<evidence type="ECO:0000313" key="9">
    <source>
        <dbReference type="Proteomes" id="UP001385951"/>
    </source>
</evidence>
<dbReference type="SUPFAM" id="SSF75005">
    <property type="entry name" value="Arabinanase/levansucrase/invertase"/>
    <property type="match status" value="1"/>
</dbReference>
<organism evidence="8 9">
    <name type="scientific">Cerrena zonata</name>
    <dbReference type="NCBI Taxonomy" id="2478898"/>
    <lineage>
        <taxon>Eukaryota</taxon>
        <taxon>Fungi</taxon>
        <taxon>Dikarya</taxon>
        <taxon>Basidiomycota</taxon>
        <taxon>Agaricomycotina</taxon>
        <taxon>Agaricomycetes</taxon>
        <taxon>Polyporales</taxon>
        <taxon>Cerrenaceae</taxon>
        <taxon>Cerrena</taxon>
    </lineage>
</organism>
<keyword evidence="9" id="KW-1185">Reference proteome</keyword>
<feature type="domain" description="Glycosyl hydrolase family 32 N-terminal" evidence="6">
    <location>
        <begin position="48"/>
        <end position="404"/>
    </location>
</feature>
<feature type="domain" description="Glycosyl hydrolase family 32 C-terminal" evidence="7">
    <location>
        <begin position="462"/>
        <end position="608"/>
    </location>
</feature>